<evidence type="ECO:0000259" key="1">
    <source>
        <dbReference type="Pfam" id="PF00535"/>
    </source>
</evidence>
<dbReference type="Gene3D" id="3.90.550.10">
    <property type="entry name" value="Spore Coat Polysaccharide Biosynthesis Protein SpsA, Chain A"/>
    <property type="match status" value="1"/>
</dbReference>
<keyword evidence="3" id="KW-1185">Reference proteome</keyword>
<protein>
    <submittedName>
        <fullName evidence="2">Glycosyltransferase family 2 protein</fullName>
    </submittedName>
</protein>
<dbReference type="PANTHER" id="PTHR22916">
    <property type="entry name" value="GLYCOSYLTRANSFERASE"/>
    <property type="match status" value="1"/>
</dbReference>
<gene>
    <name evidence="2" type="ORF">E5672_10770</name>
</gene>
<name>A0A4U0ZMT4_9ALTE</name>
<dbReference type="InterPro" id="IPR029044">
    <property type="entry name" value="Nucleotide-diphossugar_trans"/>
</dbReference>
<dbReference type="EMBL" id="SWCO01000005">
    <property type="protein sequence ID" value="TKB03512.1"/>
    <property type="molecule type" value="Genomic_DNA"/>
</dbReference>
<sequence>MTNTDVKNTPFFSVVIPTRNRVDLFKKALSSVLSQTFTNFEVIVVNDGSDEESLEAYKQFEKEAPPNVYFRYQRKRPNGHGQSYSMNTGALVGTGKYLCFLDDDDEWVDTEHLARAYESISDSEGTVDAYYTNQTAVFVDGVVKQGPIWLEDLAVRLQHKQSDVQGTMVVSVPELLESHGFAHLNCSIIRRELYLSINGMDENIRWECDRDLYLRTLDRADTILYNPCVVSRHLIPDTSKKENMTTMVNMLEKRLYQVTVFQKGALLLKRSSLRTYCLAYLGFIYQHITHELLSTNRVKEASLYASKALACRFSIKWLVFTYWLKTKALLS</sequence>
<feature type="domain" description="Glycosyltransferase 2-like" evidence="1">
    <location>
        <begin position="13"/>
        <end position="144"/>
    </location>
</feature>
<reference evidence="2 3" key="1">
    <citation type="submission" date="2019-04" db="EMBL/GenBank/DDBJ databases">
        <title>Alteromonas portus sp. nov., an alginate lyase-excreting marine bacterium.</title>
        <authorList>
            <person name="Huang H."/>
            <person name="Mo K."/>
            <person name="Bao S."/>
        </authorList>
    </citation>
    <scope>NUCLEOTIDE SEQUENCE [LARGE SCALE GENOMIC DNA]</scope>
    <source>
        <strain evidence="2 3">HB161718</strain>
    </source>
</reference>
<comment type="caution">
    <text evidence="2">The sequence shown here is derived from an EMBL/GenBank/DDBJ whole genome shotgun (WGS) entry which is preliminary data.</text>
</comment>
<accession>A0A4U0ZMT4</accession>
<dbReference type="CDD" id="cd00761">
    <property type="entry name" value="Glyco_tranf_GTA_type"/>
    <property type="match status" value="1"/>
</dbReference>
<organism evidence="2 3">
    <name type="scientific">Alteromonas portus</name>
    <dbReference type="NCBI Taxonomy" id="2565549"/>
    <lineage>
        <taxon>Bacteria</taxon>
        <taxon>Pseudomonadati</taxon>
        <taxon>Pseudomonadota</taxon>
        <taxon>Gammaproteobacteria</taxon>
        <taxon>Alteromonadales</taxon>
        <taxon>Alteromonadaceae</taxon>
        <taxon>Alteromonas/Salinimonas group</taxon>
        <taxon>Alteromonas</taxon>
    </lineage>
</organism>
<dbReference type="RefSeq" id="WP_136782203.1">
    <property type="nucleotide sequence ID" value="NZ_SWCO01000005.1"/>
</dbReference>
<proteinExistence type="predicted"/>
<dbReference type="OrthoDB" id="9802649at2"/>
<evidence type="ECO:0000313" key="2">
    <source>
        <dbReference type="EMBL" id="TKB03512.1"/>
    </source>
</evidence>
<dbReference type="InterPro" id="IPR001173">
    <property type="entry name" value="Glyco_trans_2-like"/>
</dbReference>
<evidence type="ECO:0000313" key="3">
    <source>
        <dbReference type="Proteomes" id="UP000305471"/>
    </source>
</evidence>
<dbReference type="AlphaFoldDB" id="A0A4U0ZMT4"/>
<keyword evidence="2" id="KW-0808">Transferase</keyword>
<dbReference type="PANTHER" id="PTHR22916:SF3">
    <property type="entry name" value="UDP-GLCNAC:BETAGAL BETA-1,3-N-ACETYLGLUCOSAMINYLTRANSFERASE-LIKE PROTEIN 1"/>
    <property type="match status" value="1"/>
</dbReference>
<dbReference type="Proteomes" id="UP000305471">
    <property type="component" value="Unassembled WGS sequence"/>
</dbReference>
<dbReference type="GO" id="GO:0016758">
    <property type="term" value="F:hexosyltransferase activity"/>
    <property type="evidence" value="ECO:0007669"/>
    <property type="project" value="UniProtKB-ARBA"/>
</dbReference>
<dbReference type="Pfam" id="PF00535">
    <property type="entry name" value="Glycos_transf_2"/>
    <property type="match status" value="1"/>
</dbReference>
<dbReference type="SUPFAM" id="SSF53448">
    <property type="entry name" value="Nucleotide-diphospho-sugar transferases"/>
    <property type="match status" value="1"/>
</dbReference>